<reference evidence="1" key="1">
    <citation type="journal article" date="2004" name="Nature">
        <title>Community structure and metabolism through reconstruction of microbial genomes from the environment.</title>
        <authorList>
            <person name="Tyson G.W."/>
            <person name="Chapman J."/>
            <person name="Hugenholtz P."/>
            <person name="Allen E.E."/>
            <person name="Ram R.J."/>
            <person name="Richardson P.M."/>
            <person name="Solovyev V.V."/>
            <person name="Rubin E.M."/>
            <person name="Rokhsar D.S."/>
            <person name="Banfield J.F."/>
        </authorList>
    </citation>
    <scope>NUCLEOTIDE SEQUENCE [LARGE SCALE GENOMIC DNA]</scope>
</reference>
<sequence length="154" mass="18298">MGRRKSFTDLADQPIVTRVPDSARARLKELSKFPSRRSLNALMTEIMTYFLNEKPYEKGLKFRIPRFTIRFENGNPVRTGWMQFNVYLTVDVKSEMMTEIERLQTEEKLLVTPANFTFSAIFWWLNTVEPEGEESRAYYDFLKKMHGPWKREEG</sequence>
<proteinExistence type="predicted"/>
<accession>B6AP86</accession>
<name>B6AP86_9BACT</name>
<dbReference type="AlphaFoldDB" id="B6AP86"/>
<reference evidence="1" key="2">
    <citation type="journal article" date="2008" name="PLoS Biol.">
        <title>Population genomic analysis of strain variation in Leptospirillum group II bacteria involved in acid mine drainage formation.</title>
        <authorList>
            <person name="Simmons S.L."/>
            <person name="Dibartolo G."/>
            <person name="Denef V.J."/>
            <person name="Goltsman D.S."/>
            <person name="Thelen M.P."/>
            <person name="Banfield J.F."/>
        </authorList>
    </citation>
    <scope>NUCLEOTIDE SEQUENCE [LARGE SCALE GENOMIC DNA]</scope>
</reference>
<protein>
    <submittedName>
        <fullName evidence="1">Uncharacterized protein</fullName>
    </submittedName>
</protein>
<dbReference type="EMBL" id="DS995260">
    <property type="protein sequence ID" value="EDZ39072.1"/>
    <property type="molecule type" value="Genomic_DNA"/>
</dbReference>
<organism evidence="1">
    <name type="scientific">Leptospirillum sp. Group II '5-way CG'</name>
    <dbReference type="NCBI Taxonomy" id="419541"/>
    <lineage>
        <taxon>Bacteria</taxon>
        <taxon>Pseudomonadati</taxon>
        <taxon>Nitrospirota</taxon>
        <taxon>Nitrospiria</taxon>
        <taxon>Nitrospirales</taxon>
        <taxon>Nitrospiraceae</taxon>
        <taxon>Leptospirillum</taxon>
    </lineage>
</organism>
<gene>
    <name evidence="1" type="ORF">CGL2_09933004</name>
</gene>
<evidence type="ECO:0000313" key="1">
    <source>
        <dbReference type="EMBL" id="EDZ39072.1"/>
    </source>
</evidence>